<proteinExistence type="predicted"/>
<dbReference type="PROSITE" id="PS00622">
    <property type="entry name" value="HTH_LUXR_1"/>
    <property type="match status" value="1"/>
</dbReference>
<evidence type="ECO:0000259" key="4">
    <source>
        <dbReference type="PROSITE" id="PS00622"/>
    </source>
</evidence>
<keyword evidence="6" id="KW-1185">Reference proteome</keyword>
<evidence type="ECO:0000313" key="6">
    <source>
        <dbReference type="Proteomes" id="UP000244810"/>
    </source>
</evidence>
<protein>
    <recommendedName>
        <fullName evidence="4">HTH luxR-type domain-containing protein</fullName>
    </recommendedName>
</protein>
<organism evidence="5 6">
    <name type="scientific">Pararhodobacter aggregans</name>
    <dbReference type="NCBI Taxonomy" id="404875"/>
    <lineage>
        <taxon>Bacteria</taxon>
        <taxon>Pseudomonadati</taxon>
        <taxon>Pseudomonadota</taxon>
        <taxon>Alphaproteobacteria</taxon>
        <taxon>Rhodobacterales</taxon>
        <taxon>Paracoccaceae</taxon>
        <taxon>Pararhodobacter</taxon>
    </lineage>
</organism>
<evidence type="ECO:0000256" key="1">
    <source>
        <dbReference type="ARBA" id="ARBA00023015"/>
    </source>
</evidence>
<dbReference type="AlphaFoldDB" id="A0A2T7UQG4"/>
<accession>A0A2T7UQG4</accession>
<dbReference type="PRINTS" id="PR00038">
    <property type="entry name" value="HTHLUXR"/>
</dbReference>
<evidence type="ECO:0000256" key="3">
    <source>
        <dbReference type="ARBA" id="ARBA00023163"/>
    </source>
</evidence>
<dbReference type="SMART" id="SM00421">
    <property type="entry name" value="HTH_LUXR"/>
    <property type="match status" value="1"/>
</dbReference>
<dbReference type="InterPro" id="IPR036388">
    <property type="entry name" value="WH-like_DNA-bd_sf"/>
</dbReference>
<reference evidence="5 6" key="1">
    <citation type="journal article" date="2011" name="Syst. Appl. Microbiol.">
        <title>Defluviimonas denitrificans gen. nov., sp. nov., and Pararhodobacter aggregans gen. nov., sp. nov., non-phototrophic Rhodobacteraceae from the biofilter of a marine aquaculture.</title>
        <authorList>
            <person name="Foesel B.U."/>
            <person name="Drake H.L."/>
            <person name="Schramm A."/>
        </authorList>
    </citation>
    <scope>NUCLEOTIDE SEQUENCE [LARGE SCALE GENOMIC DNA]</scope>
    <source>
        <strain evidence="5 6">D1-19</strain>
    </source>
</reference>
<keyword evidence="3" id="KW-0804">Transcription</keyword>
<dbReference type="InterPro" id="IPR000792">
    <property type="entry name" value="Tscrpt_reg_LuxR_C"/>
</dbReference>
<name>A0A2T7UQG4_9RHOB</name>
<dbReference type="Pfam" id="PF00196">
    <property type="entry name" value="GerE"/>
    <property type="match status" value="1"/>
</dbReference>
<dbReference type="PANTHER" id="PTHR44688">
    <property type="entry name" value="DNA-BINDING TRANSCRIPTIONAL ACTIVATOR DEVR_DOSR"/>
    <property type="match status" value="1"/>
</dbReference>
<feature type="domain" description="HTH luxR-type" evidence="4">
    <location>
        <begin position="198"/>
        <end position="225"/>
    </location>
</feature>
<evidence type="ECO:0000256" key="2">
    <source>
        <dbReference type="ARBA" id="ARBA00023125"/>
    </source>
</evidence>
<dbReference type="SUPFAM" id="SSF46894">
    <property type="entry name" value="C-terminal effector domain of the bipartite response regulators"/>
    <property type="match status" value="1"/>
</dbReference>
<dbReference type="InterPro" id="IPR016032">
    <property type="entry name" value="Sig_transdc_resp-reg_C-effctor"/>
</dbReference>
<dbReference type="GO" id="GO:0006355">
    <property type="term" value="P:regulation of DNA-templated transcription"/>
    <property type="evidence" value="ECO:0007669"/>
    <property type="project" value="InterPro"/>
</dbReference>
<gene>
    <name evidence="5" type="ORF">DDE23_14335</name>
</gene>
<comment type="caution">
    <text evidence="5">The sequence shown here is derived from an EMBL/GenBank/DDBJ whole genome shotgun (WGS) entry which is preliminary data.</text>
</comment>
<sequence length="246" mass="26203">MSPFSGDARMGGHGMTEAFRQIGACLDAIGQPGFPLRLLELAERTGARQVMVFELGPDSARCLLSRNYARQGLGEALAGDYLDGWHLHDPLRPALRRLQPGQRRLLRVTAEGMEDAYRELFFTRPGLSGKTSVLLAGPRRRLVVNLYEAGAPVDAALAELVGQLILMQAEAAGEAPYPPALSALSERERAVCLGILAGQKTEAIAGGLGLSPGTVITYRRRAYHKLGIASRGALFGLCRGDGPGAG</sequence>
<keyword evidence="2" id="KW-0238">DNA-binding</keyword>
<keyword evidence="1" id="KW-0805">Transcription regulation</keyword>
<dbReference type="CDD" id="cd06170">
    <property type="entry name" value="LuxR_C_like"/>
    <property type="match status" value="1"/>
</dbReference>
<dbReference type="Gene3D" id="1.10.10.10">
    <property type="entry name" value="Winged helix-like DNA-binding domain superfamily/Winged helix DNA-binding domain"/>
    <property type="match status" value="1"/>
</dbReference>
<dbReference type="PANTHER" id="PTHR44688:SF16">
    <property type="entry name" value="DNA-BINDING TRANSCRIPTIONAL ACTIVATOR DEVR_DOSR"/>
    <property type="match status" value="1"/>
</dbReference>
<dbReference type="EMBL" id="QDDR01000007">
    <property type="protein sequence ID" value="PVE46858.1"/>
    <property type="molecule type" value="Genomic_DNA"/>
</dbReference>
<evidence type="ECO:0000313" key="5">
    <source>
        <dbReference type="EMBL" id="PVE46858.1"/>
    </source>
</evidence>
<dbReference type="GO" id="GO:0003677">
    <property type="term" value="F:DNA binding"/>
    <property type="evidence" value="ECO:0007669"/>
    <property type="project" value="UniProtKB-KW"/>
</dbReference>
<dbReference type="Proteomes" id="UP000244810">
    <property type="component" value="Unassembled WGS sequence"/>
</dbReference>